<name>A0A378QLV6_MORLA</name>
<accession>A0A378QLV6</accession>
<organism evidence="1 2">
    <name type="scientific">Moraxella lacunata</name>
    <dbReference type="NCBI Taxonomy" id="477"/>
    <lineage>
        <taxon>Bacteria</taxon>
        <taxon>Pseudomonadati</taxon>
        <taxon>Pseudomonadota</taxon>
        <taxon>Gammaproteobacteria</taxon>
        <taxon>Moraxellales</taxon>
        <taxon>Moraxellaceae</taxon>
        <taxon>Moraxella</taxon>
    </lineage>
</organism>
<evidence type="ECO:0008006" key="3">
    <source>
        <dbReference type="Google" id="ProtNLM"/>
    </source>
</evidence>
<evidence type="ECO:0000313" key="1">
    <source>
        <dbReference type="EMBL" id="STZ01420.1"/>
    </source>
</evidence>
<keyword evidence="2" id="KW-1185">Reference proteome</keyword>
<evidence type="ECO:0000313" key="2">
    <source>
        <dbReference type="Proteomes" id="UP000254107"/>
    </source>
</evidence>
<reference evidence="1 2" key="1">
    <citation type="submission" date="2018-06" db="EMBL/GenBank/DDBJ databases">
        <authorList>
            <consortium name="Pathogen Informatics"/>
            <person name="Doyle S."/>
        </authorList>
    </citation>
    <scope>NUCLEOTIDE SEQUENCE [LARGE SCALE GENOMIC DNA]</scope>
    <source>
        <strain evidence="1 2">NCTC7911</strain>
    </source>
</reference>
<protein>
    <recommendedName>
        <fullName evidence="3">Transposase zinc-ribbon domain-containing protein</fullName>
    </recommendedName>
</protein>
<dbReference type="EMBL" id="UGQC01000001">
    <property type="protein sequence ID" value="STZ01420.1"/>
    <property type="molecule type" value="Genomic_DNA"/>
</dbReference>
<sequence length="43" mass="4911">MAKGKKCPSCGNYTMHEKRPNYWYCSNCGATTFGNGRFIFVQI</sequence>
<gene>
    <name evidence="1" type="ORF">NCTC7911_02849</name>
</gene>
<proteinExistence type="predicted"/>
<dbReference type="AlphaFoldDB" id="A0A378QLV6"/>
<dbReference type="Proteomes" id="UP000254107">
    <property type="component" value="Unassembled WGS sequence"/>
</dbReference>